<feature type="signal peptide" evidence="2">
    <location>
        <begin position="1"/>
        <end position="32"/>
    </location>
</feature>
<accession>A0A518AP64</accession>
<dbReference type="Proteomes" id="UP000315750">
    <property type="component" value="Chromosome"/>
</dbReference>
<evidence type="ECO:0000313" key="4">
    <source>
        <dbReference type="Proteomes" id="UP000315750"/>
    </source>
</evidence>
<evidence type="ECO:0000256" key="1">
    <source>
        <dbReference type="SAM" id="MobiDB-lite"/>
    </source>
</evidence>
<sequence precursor="true">MKRRLRLFLVLTALIACNGVLLIGNAPSTVSADSTLQSSCVAARWYHRARQGQLNYRSTRSGRSTRHTVEPQSVQPRQQYQYR</sequence>
<feature type="compositionally biased region" description="Polar residues" evidence="1">
    <location>
        <begin position="70"/>
        <end position="83"/>
    </location>
</feature>
<evidence type="ECO:0000313" key="3">
    <source>
        <dbReference type="EMBL" id="QDU56513.1"/>
    </source>
</evidence>
<organism evidence="3 4">
    <name type="scientific">Aeoliella mucimassa</name>
    <dbReference type="NCBI Taxonomy" id="2527972"/>
    <lineage>
        <taxon>Bacteria</taxon>
        <taxon>Pseudomonadati</taxon>
        <taxon>Planctomycetota</taxon>
        <taxon>Planctomycetia</taxon>
        <taxon>Pirellulales</taxon>
        <taxon>Lacipirellulaceae</taxon>
        <taxon>Aeoliella</taxon>
    </lineage>
</organism>
<evidence type="ECO:0008006" key="5">
    <source>
        <dbReference type="Google" id="ProtNLM"/>
    </source>
</evidence>
<keyword evidence="2" id="KW-0732">Signal</keyword>
<dbReference type="KEGG" id="amuc:Pan181_27230"/>
<gene>
    <name evidence="3" type="ORF">Pan181_27230</name>
</gene>
<evidence type="ECO:0000256" key="2">
    <source>
        <dbReference type="SAM" id="SignalP"/>
    </source>
</evidence>
<proteinExistence type="predicted"/>
<name>A0A518AP64_9BACT</name>
<dbReference type="AlphaFoldDB" id="A0A518AP64"/>
<protein>
    <recommendedName>
        <fullName evidence="5">Lipoprotein</fullName>
    </recommendedName>
</protein>
<dbReference type="EMBL" id="CP036278">
    <property type="protein sequence ID" value="QDU56513.1"/>
    <property type="molecule type" value="Genomic_DNA"/>
</dbReference>
<dbReference type="PROSITE" id="PS51257">
    <property type="entry name" value="PROKAR_LIPOPROTEIN"/>
    <property type="match status" value="1"/>
</dbReference>
<reference evidence="3 4" key="1">
    <citation type="submission" date="2019-02" db="EMBL/GenBank/DDBJ databases">
        <title>Deep-cultivation of Planctomycetes and their phenomic and genomic characterization uncovers novel biology.</title>
        <authorList>
            <person name="Wiegand S."/>
            <person name="Jogler M."/>
            <person name="Boedeker C."/>
            <person name="Pinto D."/>
            <person name="Vollmers J."/>
            <person name="Rivas-Marin E."/>
            <person name="Kohn T."/>
            <person name="Peeters S.H."/>
            <person name="Heuer A."/>
            <person name="Rast P."/>
            <person name="Oberbeckmann S."/>
            <person name="Bunk B."/>
            <person name="Jeske O."/>
            <person name="Meyerdierks A."/>
            <person name="Storesund J.E."/>
            <person name="Kallscheuer N."/>
            <person name="Luecker S."/>
            <person name="Lage O.M."/>
            <person name="Pohl T."/>
            <person name="Merkel B.J."/>
            <person name="Hornburger P."/>
            <person name="Mueller R.-W."/>
            <person name="Bruemmer F."/>
            <person name="Labrenz M."/>
            <person name="Spormann A.M."/>
            <person name="Op den Camp H."/>
            <person name="Overmann J."/>
            <person name="Amann R."/>
            <person name="Jetten M.S.M."/>
            <person name="Mascher T."/>
            <person name="Medema M.H."/>
            <person name="Devos D.P."/>
            <person name="Kaster A.-K."/>
            <person name="Ovreas L."/>
            <person name="Rohde M."/>
            <person name="Galperin M.Y."/>
            <person name="Jogler C."/>
        </authorList>
    </citation>
    <scope>NUCLEOTIDE SEQUENCE [LARGE SCALE GENOMIC DNA]</scope>
    <source>
        <strain evidence="3 4">Pan181</strain>
    </source>
</reference>
<feature type="chain" id="PRO_5021915045" description="Lipoprotein" evidence="2">
    <location>
        <begin position="33"/>
        <end position="83"/>
    </location>
</feature>
<feature type="region of interest" description="Disordered" evidence="1">
    <location>
        <begin position="56"/>
        <end position="83"/>
    </location>
</feature>
<keyword evidence="4" id="KW-1185">Reference proteome</keyword>